<dbReference type="InterPro" id="IPR031009">
    <property type="entry name" value="Tcm_partner"/>
</dbReference>
<organism evidence="2 3">
    <name type="scientific">Pseudoxanthomonas mexicana</name>
    <dbReference type="NCBI Taxonomy" id="128785"/>
    <lineage>
        <taxon>Bacteria</taxon>
        <taxon>Pseudomonadati</taxon>
        <taxon>Pseudomonadota</taxon>
        <taxon>Gammaproteobacteria</taxon>
        <taxon>Lysobacterales</taxon>
        <taxon>Lysobacteraceae</taxon>
        <taxon>Pseudoxanthomonas</taxon>
    </lineage>
</organism>
<gene>
    <name evidence="2" type="primary">tcmP</name>
    <name evidence="2" type="ORF">H4W19_14420</name>
</gene>
<dbReference type="RefSeq" id="WP_185894859.1">
    <property type="nucleotide sequence ID" value="NZ_CP060028.1"/>
</dbReference>
<dbReference type="EMBL" id="CP060028">
    <property type="protein sequence ID" value="QND79528.1"/>
    <property type="molecule type" value="Genomic_DNA"/>
</dbReference>
<feature type="region of interest" description="Disordered" evidence="1">
    <location>
        <begin position="362"/>
        <end position="385"/>
    </location>
</feature>
<sequence>MHDKDRYESREQAWIKHLMLEKYLEILVLKVGTKWKSFVYVDAFAGPWDSTSEDLSDTSFSRALAVLESCKKRLKKNGVDLPIRAIFLEKKKSSASRLISYAEKYVGDVKIEAKCADFLDEINALSASIKKDEFAFVLVDPTGFKDVTAPRVLAPLLQKRGVELMINLMWDHINRFWSHSDTQNALSDIFGEDRDSAVAAVGGSVESARCGVYTQRLRAHAGSSGGRLWASAFPVLNPRKKRTHYYLVYTTHSPTGLLTFSRVAESTWQEQSNTRAQVKLKRASPEGQTLLFSLDEVDVPVERSIDLDSVKRAWLSLLPSVGSQVVVDENLMARLLEDYSCLECDLQLSLKILISEGVVENSSSGRTRPKRQVHPERKEKLRRLL</sequence>
<dbReference type="NCBIfam" id="TIGR04474">
    <property type="entry name" value="tcm_partner"/>
    <property type="match status" value="1"/>
</dbReference>
<evidence type="ECO:0000256" key="1">
    <source>
        <dbReference type="SAM" id="MobiDB-lite"/>
    </source>
</evidence>
<keyword evidence="3" id="KW-1185">Reference proteome</keyword>
<protein>
    <submittedName>
        <fullName evidence="2">Three-Cys-motif partner protein TcmP</fullName>
    </submittedName>
</protein>
<evidence type="ECO:0000313" key="2">
    <source>
        <dbReference type="EMBL" id="QND79528.1"/>
    </source>
</evidence>
<dbReference type="Proteomes" id="UP000515506">
    <property type="component" value="Chromosome"/>
</dbReference>
<accession>A0ABX6RAK9</accession>
<name>A0ABX6RAK9_PSEMX</name>
<proteinExistence type="predicted"/>
<reference evidence="2 3" key="1">
    <citation type="submission" date="2020-08" db="EMBL/GenBank/DDBJ databases">
        <title>Streptomycin resistant and MDR strain, P. mexicana.</title>
        <authorList>
            <person name="Ganesh-kumar S."/>
            <person name="Zhe T."/>
            <person name="Yu Z."/>
            <person name="Min Y."/>
        </authorList>
    </citation>
    <scope>NUCLEOTIDE SEQUENCE [LARGE SCALE GENOMIC DNA]</scope>
    <source>
        <strain evidence="2 3">GTZY</strain>
    </source>
</reference>
<evidence type="ECO:0000313" key="3">
    <source>
        <dbReference type="Proteomes" id="UP000515506"/>
    </source>
</evidence>